<evidence type="ECO:0000313" key="2">
    <source>
        <dbReference type="EMBL" id="MBA4535913.1"/>
    </source>
</evidence>
<evidence type="ECO:0000313" key="4">
    <source>
        <dbReference type="Proteomes" id="UP000472971"/>
    </source>
</evidence>
<dbReference type="InterPro" id="IPR054817">
    <property type="entry name" value="Glycosyl_F510_1955-like"/>
</dbReference>
<dbReference type="PROSITE" id="PS51257">
    <property type="entry name" value="PROKAR_LIPOPROTEIN"/>
    <property type="match status" value="1"/>
</dbReference>
<keyword evidence="4" id="KW-1185">Reference proteome</keyword>
<feature type="signal peptide" evidence="1">
    <location>
        <begin position="1"/>
        <end position="20"/>
    </location>
</feature>
<name>A0A6B3VST8_9BACI</name>
<keyword evidence="1" id="KW-0732">Signal</keyword>
<comment type="caution">
    <text evidence="3">The sequence shown here is derived from an EMBL/GenBank/DDBJ whole genome shotgun (WGS) entry which is preliminary data.</text>
</comment>
<reference evidence="3 4" key="1">
    <citation type="submission" date="2020-02" db="EMBL/GenBank/DDBJ databases">
        <title>Bacillus aquiflavi sp. nov., isolated from yellow water of strong flavor Chinese baijiu in Yibin region of China.</title>
        <authorList>
            <person name="Xie J."/>
        </authorList>
    </citation>
    <scope>NUCLEOTIDE SEQUENCE [LARGE SCALE GENOMIC DNA]</scope>
    <source>
        <strain evidence="3 4">3H-10</strain>
    </source>
</reference>
<evidence type="ECO:0000256" key="1">
    <source>
        <dbReference type="SAM" id="SignalP"/>
    </source>
</evidence>
<dbReference type="RefSeq" id="WP_163239525.1">
    <property type="nucleotide sequence ID" value="NZ_JAAIWN010000002.1"/>
</dbReference>
<proteinExistence type="predicted"/>
<accession>A0A6B3VST8</accession>
<dbReference type="NCBIfam" id="NF045728">
    <property type="entry name" value="glycosyl_F510_1955"/>
    <property type="match status" value="1"/>
</dbReference>
<reference evidence="2 5" key="2">
    <citation type="submission" date="2020-07" db="EMBL/GenBank/DDBJ databases">
        <authorList>
            <person name="Feng H."/>
        </authorList>
    </citation>
    <scope>NUCLEOTIDE SEQUENCE [LARGE SCALE GENOMIC DNA]</scope>
    <source>
        <strain evidence="2">S-12</strain>
        <strain evidence="5">s-12</strain>
    </source>
</reference>
<dbReference type="InterPro" id="IPR015943">
    <property type="entry name" value="WD40/YVTN_repeat-like_dom_sf"/>
</dbReference>
<dbReference type="AlphaFoldDB" id="A0A6B3VST8"/>
<dbReference type="Gene3D" id="2.130.10.10">
    <property type="entry name" value="YVTN repeat-like/Quinoprotein amine dehydrogenase"/>
    <property type="match status" value="1"/>
</dbReference>
<feature type="chain" id="PRO_5036172287" description="Sortilin N-terminal domain-containing protein" evidence="1">
    <location>
        <begin position="21"/>
        <end position="311"/>
    </location>
</feature>
<dbReference type="Proteomes" id="UP000472971">
    <property type="component" value="Unassembled WGS sequence"/>
</dbReference>
<gene>
    <name evidence="3" type="ORF">G4D64_01840</name>
    <name evidence="2" type="ORF">H1Z61_01845</name>
</gene>
<evidence type="ECO:0000313" key="5">
    <source>
        <dbReference type="Proteomes" id="UP000570010"/>
    </source>
</evidence>
<dbReference type="EMBL" id="JAAIWN010000002">
    <property type="protein sequence ID" value="NEY80288.1"/>
    <property type="molecule type" value="Genomic_DNA"/>
</dbReference>
<organism evidence="3 4">
    <name type="scientific">Bacillus aquiflavi</name>
    <dbReference type="NCBI Taxonomy" id="2672567"/>
    <lineage>
        <taxon>Bacteria</taxon>
        <taxon>Bacillati</taxon>
        <taxon>Bacillota</taxon>
        <taxon>Bacilli</taxon>
        <taxon>Bacillales</taxon>
        <taxon>Bacillaceae</taxon>
        <taxon>Bacillus</taxon>
    </lineage>
</organism>
<sequence>MNLNIKFLFILFLITTTSFTAGCSIENKTNKTFTIEKARTKTIDHIHGIGYSGDGDSLIIASPKGIKIFTEGHWLETNQYFHDYMGFQTTKDGFYASGHPEEGSSLRNPLGLVKSTDLGKSLQTLAFYGESDLHFIATSFYDKTIYILNEEPNSKLNTGVYYTENDGRYWKKCEFNGFNSNTFGMMAVHPSIGSTVAIATKNGIYFSIDNGNTFKQLFDSTMVTAIAFSETKLYFSTVENNKIYLKSYDLKTKKIDDISIPSLNDENPITYIAVNVSNPEQIAFSTYNHDVYETNDFKKNWNKLIENGRLK</sequence>
<protein>
    <recommendedName>
        <fullName evidence="6">Sortilin N-terminal domain-containing protein</fullName>
    </recommendedName>
</protein>
<dbReference type="EMBL" id="JACEIO010000002">
    <property type="protein sequence ID" value="MBA4535913.1"/>
    <property type="molecule type" value="Genomic_DNA"/>
</dbReference>
<dbReference type="Proteomes" id="UP000570010">
    <property type="component" value="Unassembled WGS sequence"/>
</dbReference>
<dbReference type="SUPFAM" id="SSF110296">
    <property type="entry name" value="Oligoxyloglucan reducing end-specific cellobiohydrolase"/>
    <property type="match status" value="1"/>
</dbReference>
<evidence type="ECO:0000313" key="3">
    <source>
        <dbReference type="EMBL" id="NEY80288.1"/>
    </source>
</evidence>
<evidence type="ECO:0008006" key="6">
    <source>
        <dbReference type="Google" id="ProtNLM"/>
    </source>
</evidence>